<evidence type="ECO:0000313" key="3">
    <source>
        <dbReference type="Proteomes" id="UP000642284"/>
    </source>
</evidence>
<protein>
    <recommendedName>
        <fullName evidence="4">LPXTG cell wall anchor domain-containing protein</fullName>
    </recommendedName>
</protein>
<sequence length="54" mass="5145">MYNNVTSAAATGTAASGGALAATGASVLWLVLGAFALVAVGTAIARIVPRGGQK</sequence>
<reference evidence="2 3" key="1">
    <citation type="submission" date="2020-08" db="EMBL/GenBank/DDBJ databases">
        <title>Genemic of Streptomyces polyaspartic.</title>
        <authorList>
            <person name="Liu W."/>
        </authorList>
    </citation>
    <scope>NUCLEOTIDE SEQUENCE [LARGE SCALE GENOMIC DNA]</scope>
    <source>
        <strain evidence="2 3">TRM66268-LWL</strain>
    </source>
</reference>
<proteinExistence type="predicted"/>
<evidence type="ECO:0008006" key="4">
    <source>
        <dbReference type="Google" id="ProtNLM"/>
    </source>
</evidence>
<evidence type="ECO:0000313" key="2">
    <source>
        <dbReference type="EMBL" id="MBC9716326.1"/>
    </source>
</evidence>
<feature type="transmembrane region" description="Helical" evidence="1">
    <location>
        <begin position="31"/>
        <end position="48"/>
    </location>
</feature>
<comment type="caution">
    <text evidence="2">The sequence shown here is derived from an EMBL/GenBank/DDBJ whole genome shotgun (WGS) entry which is preliminary data.</text>
</comment>
<evidence type="ECO:0000256" key="1">
    <source>
        <dbReference type="SAM" id="Phobius"/>
    </source>
</evidence>
<dbReference type="EMBL" id="JACTVJ010000013">
    <property type="protein sequence ID" value="MBC9716326.1"/>
    <property type="molecule type" value="Genomic_DNA"/>
</dbReference>
<name>A0ABR7SLG9_9ACTN</name>
<organism evidence="2 3">
    <name type="scientific">Streptomyces polyasparticus</name>
    <dbReference type="NCBI Taxonomy" id="2767826"/>
    <lineage>
        <taxon>Bacteria</taxon>
        <taxon>Bacillati</taxon>
        <taxon>Actinomycetota</taxon>
        <taxon>Actinomycetes</taxon>
        <taxon>Kitasatosporales</taxon>
        <taxon>Streptomycetaceae</taxon>
        <taxon>Streptomyces</taxon>
    </lineage>
</organism>
<accession>A0ABR7SLG9</accession>
<dbReference type="RefSeq" id="WP_187816762.1">
    <property type="nucleotide sequence ID" value="NZ_JACTVJ010000013.1"/>
</dbReference>
<dbReference type="Proteomes" id="UP000642284">
    <property type="component" value="Unassembled WGS sequence"/>
</dbReference>
<keyword evidence="1" id="KW-0812">Transmembrane</keyword>
<gene>
    <name evidence="2" type="ORF">H9Y04_27690</name>
</gene>
<keyword evidence="1" id="KW-1133">Transmembrane helix</keyword>
<keyword evidence="3" id="KW-1185">Reference proteome</keyword>
<keyword evidence="1" id="KW-0472">Membrane</keyword>